<proteinExistence type="inferred from homology"/>
<dbReference type="EMBL" id="SMFR01000003">
    <property type="protein sequence ID" value="TCJ95239.1"/>
    <property type="molecule type" value="Genomic_DNA"/>
</dbReference>
<name>A0A4R1FPC4_9NOCA</name>
<comment type="caution">
    <text evidence="7">The sequence shown here is derived from an EMBL/GenBank/DDBJ whole genome shotgun (WGS) entry which is preliminary data.</text>
</comment>
<dbReference type="GO" id="GO:0009450">
    <property type="term" value="P:gamma-aminobutyric acid catabolic process"/>
    <property type="evidence" value="ECO:0007669"/>
    <property type="project" value="TreeGrafter"/>
</dbReference>
<dbReference type="OrthoDB" id="6882680at2"/>
<evidence type="ECO:0000256" key="4">
    <source>
        <dbReference type="RuleBase" id="RU003345"/>
    </source>
</evidence>
<accession>A0A4R1FPC4</accession>
<dbReference type="CDD" id="cd07103">
    <property type="entry name" value="ALDH_F5_SSADH_GabD"/>
    <property type="match status" value="1"/>
</dbReference>
<dbReference type="PROSITE" id="PS00687">
    <property type="entry name" value="ALDEHYDE_DEHYDR_GLU"/>
    <property type="match status" value="1"/>
</dbReference>
<keyword evidence="8" id="KW-1185">Reference proteome</keyword>
<dbReference type="InterPro" id="IPR016163">
    <property type="entry name" value="Ald_DH_C"/>
</dbReference>
<evidence type="ECO:0000256" key="2">
    <source>
        <dbReference type="ARBA" id="ARBA00023002"/>
    </source>
</evidence>
<evidence type="ECO:0000313" key="8">
    <source>
        <dbReference type="Proteomes" id="UP000294856"/>
    </source>
</evidence>
<evidence type="ECO:0000256" key="3">
    <source>
        <dbReference type="PROSITE-ProRule" id="PRU10007"/>
    </source>
</evidence>
<reference evidence="7 8" key="1">
    <citation type="submission" date="2019-03" db="EMBL/GenBank/DDBJ databases">
        <title>Genomic Encyclopedia of Type Strains, Phase IV (KMG-IV): sequencing the most valuable type-strain genomes for metagenomic binning, comparative biology and taxonomic classification.</title>
        <authorList>
            <person name="Goeker M."/>
        </authorList>
    </citation>
    <scope>NUCLEOTIDE SEQUENCE [LARGE SCALE GENOMIC DNA]</scope>
    <source>
        <strain evidence="7 8">DSM 44684</strain>
    </source>
</reference>
<dbReference type="AlphaFoldDB" id="A0A4R1FPC4"/>
<dbReference type="FunFam" id="3.40.309.10:FF:000004">
    <property type="entry name" value="Succinate-semialdehyde dehydrogenase I"/>
    <property type="match status" value="1"/>
</dbReference>
<evidence type="ECO:0000259" key="6">
    <source>
        <dbReference type="Pfam" id="PF00171"/>
    </source>
</evidence>
<dbReference type="Gene3D" id="3.40.605.10">
    <property type="entry name" value="Aldehyde Dehydrogenase, Chain A, domain 1"/>
    <property type="match status" value="1"/>
</dbReference>
<dbReference type="STRING" id="1210063.GCA_001612665_03813"/>
<comment type="similarity">
    <text evidence="1 4">Belongs to the aldehyde dehydrogenase family.</text>
</comment>
<dbReference type="RefSeq" id="WP_084472897.1">
    <property type="nucleotide sequence ID" value="NZ_SMFR01000003.1"/>
</dbReference>
<dbReference type="Proteomes" id="UP000294856">
    <property type="component" value="Unassembled WGS sequence"/>
</dbReference>
<sequence length="505" mass="52775">MSEERGLLTHEPAGSAPLLDTRSAAERAAIDSVPKGLFLGGRWRDTPATLPVLDPSTGARLCAVADATPADGLDALTAAADAQADWANTPARTRGDILMRAHRALLADTERLALIMTLEMGKPVPEARGEVAYAAEFFRWFAEEAVRLDGGYLPAPTGGSRFLVTKQPVGPSLLITPWNFPMAMGARKIAPALAAGCTCVVKPAEQTPLSMLALAAILADAGVPAGVVNVVTTADPGAVMTPIIADPRSRKLSFTGSTAIGKILLEQCARTVMRTSMELGGNAPLLVFDDADLDEAVEGALAAKMRNIGQACTAANRILVQRGIADEFAQRLAARMAVLPMGRGTEPGVVVGPLIDADAVAKVEHLVADARRRGATVRLGGTAIDGPGTFYPATLLTDVPDDAELCHTEIFGPVAAIGIFDTEDEAITRANDTPYGLVAYVFTENLRRGLRVCEALDTGMVGLNQGVVSNPAAPFGGVKESGLGREGGFTGIDEFLETKYIGVKV</sequence>
<dbReference type="InterPro" id="IPR015590">
    <property type="entry name" value="Aldehyde_DH_dom"/>
</dbReference>
<dbReference type="InterPro" id="IPR029510">
    <property type="entry name" value="Ald_DH_CS_GLU"/>
</dbReference>
<feature type="region of interest" description="Disordered" evidence="5">
    <location>
        <begin position="1"/>
        <end position="20"/>
    </location>
</feature>
<dbReference type="SUPFAM" id="SSF53720">
    <property type="entry name" value="ALDH-like"/>
    <property type="match status" value="1"/>
</dbReference>
<feature type="active site" evidence="3">
    <location>
        <position position="278"/>
    </location>
</feature>
<dbReference type="PANTHER" id="PTHR43353:SF5">
    <property type="entry name" value="SUCCINATE-SEMIALDEHYDE DEHYDROGENASE, MITOCHONDRIAL"/>
    <property type="match status" value="1"/>
</dbReference>
<protein>
    <submittedName>
        <fullName evidence="7">Succinate-semialdehyde dehydrogenase/glutarate-semialdehyde dehydrogenase</fullName>
    </submittedName>
</protein>
<gene>
    <name evidence="7" type="ORF">DFR71_4154</name>
</gene>
<keyword evidence="2 4" id="KW-0560">Oxidoreductase</keyword>
<evidence type="ECO:0000256" key="1">
    <source>
        <dbReference type="ARBA" id="ARBA00009986"/>
    </source>
</evidence>
<feature type="domain" description="Aldehyde dehydrogenase" evidence="6">
    <location>
        <begin position="48"/>
        <end position="501"/>
    </location>
</feature>
<organism evidence="7 8">
    <name type="scientific">Nocardia alba</name>
    <dbReference type="NCBI Taxonomy" id="225051"/>
    <lineage>
        <taxon>Bacteria</taxon>
        <taxon>Bacillati</taxon>
        <taxon>Actinomycetota</taxon>
        <taxon>Actinomycetes</taxon>
        <taxon>Mycobacteriales</taxon>
        <taxon>Nocardiaceae</taxon>
        <taxon>Nocardia</taxon>
    </lineage>
</organism>
<dbReference type="GO" id="GO:0004777">
    <property type="term" value="F:succinate-semialdehyde dehydrogenase (NAD+) activity"/>
    <property type="evidence" value="ECO:0007669"/>
    <property type="project" value="TreeGrafter"/>
</dbReference>
<dbReference type="Pfam" id="PF00171">
    <property type="entry name" value="Aldedh"/>
    <property type="match status" value="1"/>
</dbReference>
<dbReference type="PANTHER" id="PTHR43353">
    <property type="entry name" value="SUCCINATE-SEMIALDEHYDE DEHYDROGENASE, MITOCHONDRIAL"/>
    <property type="match status" value="1"/>
</dbReference>
<dbReference type="Gene3D" id="3.40.309.10">
    <property type="entry name" value="Aldehyde Dehydrogenase, Chain A, domain 2"/>
    <property type="match status" value="1"/>
</dbReference>
<evidence type="ECO:0000313" key="7">
    <source>
        <dbReference type="EMBL" id="TCJ95239.1"/>
    </source>
</evidence>
<dbReference type="InterPro" id="IPR016162">
    <property type="entry name" value="Ald_DH_N"/>
</dbReference>
<dbReference type="FunFam" id="3.40.605.10:FF:000063">
    <property type="entry name" value="Succinate-semialdehyde dehydrogenase, mitochondrial"/>
    <property type="match status" value="1"/>
</dbReference>
<evidence type="ECO:0000256" key="5">
    <source>
        <dbReference type="SAM" id="MobiDB-lite"/>
    </source>
</evidence>
<dbReference type="InterPro" id="IPR016161">
    <property type="entry name" value="Ald_DH/histidinol_DH"/>
</dbReference>
<dbReference type="InterPro" id="IPR050740">
    <property type="entry name" value="Aldehyde_DH_Superfamily"/>
</dbReference>